<proteinExistence type="predicted"/>
<evidence type="ECO:0000313" key="11">
    <source>
        <dbReference type="Proteomes" id="UP001082899"/>
    </source>
</evidence>
<keyword evidence="3" id="KW-0997">Cell inner membrane</keyword>
<dbReference type="RefSeq" id="WP_267848744.1">
    <property type="nucleotide sequence ID" value="NZ_JAPMXC010000006.1"/>
</dbReference>
<feature type="domain" description="Mce/MlaD" evidence="9">
    <location>
        <begin position="367"/>
        <end position="472"/>
    </location>
</feature>
<evidence type="ECO:0000256" key="6">
    <source>
        <dbReference type="ARBA" id="ARBA00023136"/>
    </source>
</evidence>
<keyword evidence="11" id="KW-1185">Reference proteome</keyword>
<accession>A0ABT3ZQM7</accession>
<evidence type="ECO:0000256" key="8">
    <source>
        <dbReference type="SAM" id="Phobius"/>
    </source>
</evidence>
<sequence length="610" mass="64598">MTQSQDNTPPARPQAADARIAQRDGARAGADAPSRTGDTGGIGGGAVDSPAADAGDGTGTGGTGNGGGAGGSGNGTNGGAGGPGWQTPVIAPRGRWLPSLVWLIPLLAALIGVSLFIHQVVQQGPTITISFKSADGIESGKTRVKFKDVDIGQVKAVRLSDDLSRALVTVDLTKEASNFAVKDTRFWIVKPRVGASGISGLGTLLSGSYIGVDAGRSTETEKEFVGLETPPAVTRDQKGHQFVLHAENLGSLDIGTPVFYRRLQVGQVVAYALDPDGKGLTLRIFVTAPYDRYVTSNTRFWHASGVDLRLDSGGFRLNTQSLAAVVTGGIAFQTPPDQPSGAQSADNAAFVLSGTEGDAMRDPDTDPVPVVLNFNQSLRGLSIGASVDFRGITIGEVKRIGVDFDPKAQQINMPVTVNIYPDRLGKTFAAALRQDKLKSDHELFVTMIRRGLRAQLRTGNFLTGQLYVALDFFPNAPPVKVNYDSQPTQLPTLPNTLDQLQLQVADIAKKLQKIPFDKIGNNLNNTLASANTLFQQLDTQVAPQATATLEEAKKTFASAQQTLAVDSPLQGDVRQAMRQVTQTAQSLSVLADYLERHPEALLRGKTGDKP</sequence>
<evidence type="ECO:0000256" key="7">
    <source>
        <dbReference type="SAM" id="MobiDB-lite"/>
    </source>
</evidence>
<evidence type="ECO:0000256" key="4">
    <source>
        <dbReference type="ARBA" id="ARBA00022692"/>
    </source>
</evidence>
<protein>
    <submittedName>
        <fullName evidence="10">MlaD family protein</fullName>
    </submittedName>
</protein>
<feature type="domain" description="Mce/MlaD" evidence="9">
    <location>
        <begin position="239"/>
        <end position="299"/>
    </location>
</feature>
<comment type="subcellular location">
    <subcellularLocation>
        <location evidence="1">Cell inner membrane</location>
    </subcellularLocation>
</comment>
<evidence type="ECO:0000256" key="3">
    <source>
        <dbReference type="ARBA" id="ARBA00022519"/>
    </source>
</evidence>
<gene>
    <name evidence="10" type="ORF">OVY01_16950</name>
</gene>
<evidence type="ECO:0000259" key="9">
    <source>
        <dbReference type="Pfam" id="PF02470"/>
    </source>
</evidence>
<evidence type="ECO:0000256" key="5">
    <source>
        <dbReference type="ARBA" id="ARBA00022989"/>
    </source>
</evidence>
<reference evidence="10" key="1">
    <citation type="submission" date="2022-11" db="EMBL/GenBank/DDBJ databases">
        <title>Robbsia betulipollinis sp. nov., isolated from pollen of birch (Betula pendula).</title>
        <authorList>
            <person name="Shi H."/>
            <person name="Ambika Manirajan B."/>
            <person name="Ratering S."/>
            <person name="Geissler-Plaum R."/>
            <person name="Schnell S."/>
        </authorList>
    </citation>
    <scope>NUCLEOTIDE SEQUENCE</scope>
    <source>
        <strain evidence="10">Bb-Pol-6</strain>
    </source>
</reference>
<dbReference type="EMBL" id="JAPMXC010000006">
    <property type="protein sequence ID" value="MCY0388864.1"/>
    <property type="molecule type" value="Genomic_DNA"/>
</dbReference>
<dbReference type="InterPro" id="IPR051800">
    <property type="entry name" value="PqiA-PqiB_transport"/>
</dbReference>
<keyword evidence="4 8" id="KW-0812">Transmembrane</keyword>
<feature type="region of interest" description="Disordered" evidence="7">
    <location>
        <begin position="1"/>
        <end position="86"/>
    </location>
</feature>
<keyword evidence="5 8" id="KW-1133">Transmembrane helix</keyword>
<keyword evidence="2" id="KW-1003">Cell membrane</keyword>
<dbReference type="PANTHER" id="PTHR30462">
    <property type="entry name" value="INTERMEMBRANE TRANSPORT PROTEIN PQIB-RELATED"/>
    <property type="match status" value="1"/>
</dbReference>
<evidence type="ECO:0000256" key="1">
    <source>
        <dbReference type="ARBA" id="ARBA00004533"/>
    </source>
</evidence>
<comment type="caution">
    <text evidence="10">The sequence shown here is derived from an EMBL/GenBank/DDBJ whole genome shotgun (WGS) entry which is preliminary data.</text>
</comment>
<feature type="compositionally biased region" description="Low complexity" evidence="7">
    <location>
        <begin position="27"/>
        <end position="37"/>
    </location>
</feature>
<dbReference type="InterPro" id="IPR003399">
    <property type="entry name" value="Mce/MlaD"/>
</dbReference>
<feature type="compositionally biased region" description="Gly residues" evidence="7">
    <location>
        <begin position="56"/>
        <end position="84"/>
    </location>
</feature>
<dbReference type="Proteomes" id="UP001082899">
    <property type="component" value="Unassembled WGS sequence"/>
</dbReference>
<keyword evidence="6 8" id="KW-0472">Membrane</keyword>
<feature type="transmembrane region" description="Helical" evidence="8">
    <location>
        <begin position="100"/>
        <end position="121"/>
    </location>
</feature>
<feature type="domain" description="Mce/MlaD" evidence="9">
    <location>
        <begin position="124"/>
        <end position="215"/>
    </location>
</feature>
<evidence type="ECO:0000313" key="10">
    <source>
        <dbReference type="EMBL" id="MCY0388864.1"/>
    </source>
</evidence>
<evidence type="ECO:0000256" key="2">
    <source>
        <dbReference type="ARBA" id="ARBA00022475"/>
    </source>
</evidence>
<name>A0ABT3ZQM7_9BURK</name>
<dbReference type="PANTHER" id="PTHR30462:SF0">
    <property type="entry name" value="INTERMEMBRANE TRANSPORT PROTEIN YEBT"/>
    <property type="match status" value="1"/>
</dbReference>
<dbReference type="Pfam" id="PF02470">
    <property type="entry name" value="MlaD"/>
    <property type="match status" value="3"/>
</dbReference>
<organism evidence="10 11">
    <name type="scientific">Robbsia betulipollinis</name>
    <dbReference type="NCBI Taxonomy" id="2981849"/>
    <lineage>
        <taxon>Bacteria</taxon>
        <taxon>Pseudomonadati</taxon>
        <taxon>Pseudomonadota</taxon>
        <taxon>Betaproteobacteria</taxon>
        <taxon>Burkholderiales</taxon>
        <taxon>Burkholderiaceae</taxon>
        <taxon>Robbsia</taxon>
    </lineage>
</organism>